<sequence>MVIRQHTEHSQHSPDTIKLLIIVCVTTSTAIILAACLAMLRFLQRRRKVKREFNEACLHNPDLTWEEFQKQRDSQRLPRSRSRRCLLFEEELQRTRMIRKSQQSRASDCQVIVVAAEKEEPRTESNDIRQNRSRTWHDDRGEKLGGHQEMTEKSFVESTTEVGTEWAVAQATVERTWQLLHGRGLRFSQRTDGGSPLVGGTAPRTADAMIQRPPTVRPKTPPLLSHPLFRDGNEQFRPKHMSLPMELTRAKCEQQGP</sequence>
<dbReference type="OrthoDB" id="5222624at2759"/>
<organism evidence="2 3">
    <name type="scientific">Coniella lustricola</name>
    <dbReference type="NCBI Taxonomy" id="2025994"/>
    <lineage>
        <taxon>Eukaryota</taxon>
        <taxon>Fungi</taxon>
        <taxon>Dikarya</taxon>
        <taxon>Ascomycota</taxon>
        <taxon>Pezizomycotina</taxon>
        <taxon>Sordariomycetes</taxon>
        <taxon>Sordariomycetidae</taxon>
        <taxon>Diaporthales</taxon>
        <taxon>Schizoparmaceae</taxon>
        <taxon>Coniella</taxon>
    </lineage>
</organism>
<name>A0A2T3A557_9PEZI</name>
<dbReference type="EMBL" id="KZ678466">
    <property type="protein sequence ID" value="PSR82995.1"/>
    <property type="molecule type" value="Genomic_DNA"/>
</dbReference>
<proteinExistence type="predicted"/>
<evidence type="ECO:0000313" key="2">
    <source>
        <dbReference type="EMBL" id="PSR82995.1"/>
    </source>
</evidence>
<accession>A0A2T3A557</accession>
<keyword evidence="1" id="KW-0472">Membrane</keyword>
<gene>
    <name evidence="2" type="ORF">BD289DRAFT_436429</name>
</gene>
<feature type="transmembrane region" description="Helical" evidence="1">
    <location>
        <begin position="20"/>
        <end position="43"/>
    </location>
</feature>
<evidence type="ECO:0000313" key="3">
    <source>
        <dbReference type="Proteomes" id="UP000241462"/>
    </source>
</evidence>
<dbReference type="InParanoid" id="A0A2T3A557"/>
<dbReference type="AlphaFoldDB" id="A0A2T3A557"/>
<keyword evidence="1" id="KW-0812">Transmembrane</keyword>
<keyword evidence="1" id="KW-1133">Transmembrane helix</keyword>
<keyword evidence="3" id="KW-1185">Reference proteome</keyword>
<reference evidence="2 3" key="1">
    <citation type="journal article" date="2018" name="Mycol. Prog.">
        <title>Coniella lustricola, a new species from submerged detritus.</title>
        <authorList>
            <person name="Raudabaugh D.B."/>
            <person name="Iturriaga T."/>
            <person name="Carver A."/>
            <person name="Mondo S."/>
            <person name="Pangilinan J."/>
            <person name="Lipzen A."/>
            <person name="He G."/>
            <person name="Amirebrahimi M."/>
            <person name="Grigoriev I.V."/>
            <person name="Miller A.N."/>
        </authorList>
    </citation>
    <scope>NUCLEOTIDE SEQUENCE [LARGE SCALE GENOMIC DNA]</scope>
    <source>
        <strain evidence="2 3">B22-T-1</strain>
    </source>
</reference>
<protein>
    <submittedName>
        <fullName evidence="2">Uncharacterized protein</fullName>
    </submittedName>
</protein>
<dbReference type="Proteomes" id="UP000241462">
    <property type="component" value="Unassembled WGS sequence"/>
</dbReference>
<evidence type="ECO:0000256" key="1">
    <source>
        <dbReference type="SAM" id="Phobius"/>
    </source>
</evidence>